<dbReference type="EMBL" id="HE796683">
    <property type="protein sequence ID" value="CCG99892.1"/>
    <property type="molecule type" value="Genomic_DNA"/>
</dbReference>
<organism evidence="7 8">
    <name type="scientific">Fibrella aestuarina BUZ 2</name>
    <dbReference type="NCBI Taxonomy" id="1166018"/>
    <lineage>
        <taxon>Bacteria</taxon>
        <taxon>Pseudomonadati</taxon>
        <taxon>Bacteroidota</taxon>
        <taxon>Cytophagia</taxon>
        <taxon>Cytophagales</taxon>
        <taxon>Spirosomataceae</taxon>
        <taxon>Fibrella</taxon>
    </lineage>
</organism>
<dbReference type="InterPro" id="IPR007452">
    <property type="entry name" value="TamB_C"/>
</dbReference>
<keyword evidence="2" id="KW-0812">Transmembrane</keyword>
<evidence type="ECO:0000313" key="7">
    <source>
        <dbReference type="EMBL" id="CCG99892.1"/>
    </source>
</evidence>
<dbReference type="PATRIC" id="fig|1166018.3.peg.3623"/>
<evidence type="ECO:0000259" key="6">
    <source>
        <dbReference type="Pfam" id="PF04357"/>
    </source>
</evidence>
<evidence type="ECO:0000256" key="2">
    <source>
        <dbReference type="ARBA" id="ARBA00022692"/>
    </source>
</evidence>
<keyword evidence="8" id="KW-1185">Reference proteome</keyword>
<dbReference type="HOGENOM" id="CLU_002997_1_1_10"/>
<evidence type="ECO:0000256" key="4">
    <source>
        <dbReference type="ARBA" id="ARBA00023136"/>
    </source>
</evidence>
<dbReference type="eggNOG" id="COG2911">
    <property type="taxonomic scope" value="Bacteria"/>
</dbReference>
<accession>I0K6Y9</accession>
<evidence type="ECO:0000256" key="5">
    <source>
        <dbReference type="SAM" id="MobiDB-lite"/>
    </source>
</evidence>
<feature type="domain" description="Translocation and assembly module TamB C-terminal" evidence="6">
    <location>
        <begin position="1039"/>
        <end position="1497"/>
    </location>
</feature>
<keyword evidence="3" id="KW-1133">Transmembrane helix</keyword>
<proteinExistence type="predicted"/>
<feature type="region of interest" description="Disordered" evidence="5">
    <location>
        <begin position="1505"/>
        <end position="1544"/>
    </location>
</feature>
<comment type="subcellular location">
    <subcellularLocation>
        <location evidence="1">Membrane</location>
        <topology evidence="1">Single-pass membrane protein</topology>
    </subcellularLocation>
</comment>
<dbReference type="InterPro" id="IPR008023">
    <property type="entry name" value="DUF748"/>
</dbReference>
<dbReference type="Pfam" id="PF05359">
    <property type="entry name" value="DUF748"/>
    <property type="match status" value="1"/>
</dbReference>
<dbReference type="RefSeq" id="WP_015330991.1">
    <property type="nucleotide sequence ID" value="NC_020054.1"/>
</dbReference>
<protein>
    <recommendedName>
        <fullName evidence="6">Translocation and assembly module TamB C-terminal domain-containing protein</fullName>
    </recommendedName>
</protein>
<evidence type="ECO:0000256" key="1">
    <source>
        <dbReference type="ARBA" id="ARBA00004167"/>
    </source>
</evidence>
<dbReference type="Proteomes" id="UP000011058">
    <property type="component" value="Chromosome"/>
</dbReference>
<dbReference type="OrthoDB" id="9811276at2"/>
<feature type="compositionally biased region" description="Low complexity" evidence="5">
    <location>
        <begin position="1523"/>
        <end position="1533"/>
    </location>
</feature>
<dbReference type="Pfam" id="PF04357">
    <property type="entry name" value="TamB"/>
    <property type="match status" value="1"/>
</dbReference>
<keyword evidence="4" id="KW-0472">Membrane</keyword>
<dbReference type="PANTHER" id="PTHR36985:SF1">
    <property type="entry name" value="TRANSLOCATION AND ASSEMBLY MODULE SUBUNIT TAMB"/>
    <property type="match status" value="1"/>
</dbReference>
<feature type="compositionally biased region" description="Polar residues" evidence="5">
    <location>
        <begin position="1534"/>
        <end position="1544"/>
    </location>
</feature>
<dbReference type="GO" id="GO:0009306">
    <property type="term" value="P:protein secretion"/>
    <property type="evidence" value="ECO:0007669"/>
    <property type="project" value="InterPro"/>
</dbReference>
<evidence type="ECO:0000256" key="3">
    <source>
        <dbReference type="ARBA" id="ARBA00022989"/>
    </source>
</evidence>
<dbReference type="PANTHER" id="PTHR36985">
    <property type="entry name" value="TRANSLOCATION AND ASSEMBLY MODULE SUBUNIT TAMB"/>
    <property type="match status" value="1"/>
</dbReference>
<dbReference type="KEGG" id="fae:FAES_1883"/>
<name>I0K6Y9_9BACT</name>
<reference evidence="7 8" key="1">
    <citation type="journal article" date="2012" name="J. Bacteriol.">
        <title>Genome Sequence of Fibrella aestuarina BUZ 2T, a Filamentous Marine Bacterium.</title>
        <authorList>
            <person name="Filippini M."/>
            <person name="Qi W."/>
            <person name="Blom J."/>
            <person name="Goesmann A."/>
            <person name="Smits T.H."/>
            <person name="Bagheri H.C."/>
        </authorList>
    </citation>
    <scope>NUCLEOTIDE SEQUENCE [LARGE SCALE GENOMIC DNA]</scope>
    <source>
        <strain evidence="8">BUZ 2T</strain>
    </source>
</reference>
<dbReference type="GO" id="GO:0005886">
    <property type="term" value="C:plasma membrane"/>
    <property type="evidence" value="ECO:0007669"/>
    <property type="project" value="InterPro"/>
</dbReference>
<gene>
    <name evidence="7" type="ORF">FAES_1883</name>
</gene>
<dbReference type="STRING" id="1166018.FAES_1883"/>
<evidence type="ECO:0000313" key="8">
    <source>
        <dbReference type="Proteomes" id="UP000011058"/>
    </source>
</evidence>
<sequence>MQSFIKILLKTLLLLVLALATLWVLLQLPPVQTMVVQRAAKWATEKLGMDVSIGRASIKWFDTLTLEEVQVRDYEHRPMIRIGRLEVDYNLQNLLDSSAHNLHLDEAVLYRPDVQLVYNPKTGDLNLDEFIAAIERLTSDPKAPPSDVHTPFTIGRVTLVDGQFSLDDPNEPRMKNPADFDYNHFRLTGIQGKARNFLVLGDTIAIETQGLQTVDKRSGLRVKKLDTRFLYSAKKMEFANLYLAVNNSVIRNYVSFLYNRAGDMGDFNEKVAIRAQFKNSVVQSADLGAFSEYVRSLNETWRLTGSLRGRVVDLALVDTDLRFGAGGRSRLVGDLAFVGLPETDKNLRVNLRIRPSLITMADIRQYYPDPAFNQTMGKLGTVAFNTNFAGTFSDFTMKGQFSTALGRVGGDLKLKLADDPNQTTYAADLVADNFQVGQLIDQPGTIQAVTGRGRLVGHGTDLSRAAADVDGQFARLGFGGYDYKNVVVQGNLQKAYFDGHVALRDPNAKLDLDGEFDLRGPRNRFDVRGTLQEANLRALGFTRDSLAVSTYVRAELEGNTIDQLTGTANFRNATLTLNRRNLIIDSLSVSSTIEGAENRYLNINSDFLTARLQGNYAPQRTIADLQTLVDEYRLYFTGDAEGRQAYYAQKQQRSSRTNPAPYHIDYLTSVRDARPLLAFLGLPAYLAPGTKLVGRYNADNTQFITANLTTDSLYYGGYGFGVTDLDLNTSKFTNSEAVLASAILNSERQKLGGLLPTQGLAVEASWDVDHITFTSSVRQTGTTNQADLNGELAFKGDAIDLTFRQSKLKLLDTDWTLNSESLVRMVGNEFTLRNVTVSNQNQFVTASGKVSADSAQRLLLQARDFQLSSLNPVLNTKLGGLLNGTVTLRDLYRAAIVESQFNVSGLAYENSIIGNVLGQGAYDPAQERVNIDVRLIRDRIDVLALTGTYTPQLKTNSLNLRALLNNTELRLVEPFTKGLFSNFAGTIAGQVDIKGTPNAPLLSGAIDVQRGHATFDYLKADLFFDNKIYFGENEIITRRMTIRDADGNTAILRGGVYHDNFKYFQLDFSADLQRFKILNTTAKDNDVFYGQGIVTGNAKIFGPLNNLTINADVRSDKGTRIYIPLDGAATVGEQDYIQFVSRRARTDTVKTAPTSAVDVSGIKMDFKFDITPDAYCEVQFDKQAGDIIRMNGEGRIAMRIDTKGDFTMTGTYGITQGDYTFTFQNLINKKFLIRPNSRLTWTGDPYGAMLDLTAAYTQSTALGALLPVTNSNDVSTNSPDRTRRYPVDLLIRLTGLLTKPDISFDLNVKEYPASSTFRQAVTAFENRLQSNEQELNRQVSSLLLFNQLIPEGSNLFNSDGIGNALGEIVSNRLSQLFSNVDEKLDVGVSLGNINSLLGTPTGSQQADNLLNNLQLRFSYRLLNDRLRVSRDGGFTYGQSQASAASLLGEWTIEYLISPDGRLRAKVYNRNQQSALVPIINTATLTPSGGVSLLYTRSFNHLLGARSPKPGIAPAEPEQPAPPTTGTQPLATPPSSASMDLSGNQ</sequence>